<evidence type="ECO:0000313" key="3">
    <source>
        <dbReference type="Proteomes" id="UP000195321"/>
    </source>
</evidence>
<evidence type="ECO:0000259" key="1">
    <source>
        <dbReference type="SMART" id="SM00278"/>
    </source>
</evidence>
<dbReference type="GO" id="GO:0006281">
    <property type="term" value="P:DNA repair"/>
    <property type="evidence" value="ECO:0007669"/>
    <property type="project" value="InterPro"/>
</dbReference>
<name>A0A1Y3MKA1_9BACI</name>
<dbReference type="GO" id="GO:0003677">
    <property type="term" value="F:DNA binding"/>
    <property type="evidence" value="ECO:0007669"/>
    <property type="project" value="InterPro"/>
</dbReference>
<dbReference type="PANTHER" id="PTHR21180">
    <property type="entry name" value="ENDONUCLEASE/EXONUCLEASE/PHOSPHATASE FAMILY DOMAIN-CONTAINING PROTEIN 1"/>
    <property type="match status" value="1"/>
</dbReference>
<evidence type="ECO:0000313" key="2">
    <source>
        <dbReference type="EMBL" id="OUM50859.1"/>
    </source>
</evidence>
<sequence length="199" mass="22366">MQNFQKRWLALLGTVAVVFILFMWQTKQQAVQPTVKLDTNVKSEERKGKLKVAESNERKKTIMIDIKGAVHREGVYEVGAGARVKDGIEKAGGFLPEADMGKVNLAQLMQDQMLLYVPKKGEQVQGANIPSGRQEEKIQINVASKEQLEKITGIGPRKAENILKYREEHGPFQKMEDLLEVDGIGEKSLEKIKDKIIIP</sequence>
<dbReference type="InterPro" id="IPR003583">
    <property type="entry name" value="Hlx-hairpin-Hlx_DNA-bd_motif"/>
</dbReference>
<dbReference type="Pfam" id="PF10531">
    <property type="entry name" value="SLBB"/>
    <property type="match status" value="1"/>
</dbReference>
<dbReference type="InterPro" id="IPR010994">
    <property type="entry name" value="RuvA_2-like"/>
</dbReference>
<dbReference type="InterPro" id="IPR051675">
    <property type="entry name" value="Endo/Exo/Phosphatase_dom_1"/>
</dbReference>
<dbReference type="Gene3D" id="1.10.150.280">
    <property type="entry name" value="AF1531-like domain"/>
    <property type="match status" value="1"/>
</dbReference>
<dbReference type="GO" id="GO:0015627">
    <property type="term" value="C:type II protein secretion system complex"/>
    <property type="evidence" value="ECO:0007669"/>
    <property type="project" value="TreeGrafter"/>
</dbReference>
<dbReference type="Pfam" id="PF12836">
    <property type="entry name" value="HHH_3"/>
    <property type="match status" value="1"/>
</dbReference>
<dbReference type="Proteomes" id="UP000195321">
    <property type="component" value="Unassembled WGS sequence"/>
</dbReference>
<dbReference type="PANTHER" id="PTHR21180:SF32">
    <property type="entry name" value="ENDONUCLEASE_EXONUCLEASE_PHOSPHATASE FAMILY DOMAIN-CONTAINING PROTEIN 1"/>
    <property type="match status" value="1"/>
</dbReference>
<dbReference type="SUPFAM" id="SSF47781">
    <property type="entry name" value="RuvA domain 2-like"/>
    <property type="match status" value="1"/>
</dbReference>
<organism evidence="2 3">
    <name type="scientific">Bacillus pseudomycoides</name>
    <dbReference type="NCBI Taxonomy" id="64104"/>
    <lineage>
        <taxon>Bacteria</taxon>
        <taxon>Bacillati</taxon>
        <taxon>Bacillota</taxon>
        <taxon>Bacilli</taxon>
        <taxon>Bacillales</taxon>
        <taxon>Bacillaceae</taxon>
        <taxon>Bacillus</taxon>
        <taxon>Bacillus cereus group</taxon>
    </lineage>
</organism>
<dbReference type="EMBL" id="MWPX01000001">
    <property type="protein sequence ID" value="OUM50859.1"/>
    <property type="molecule type" value="Genomic_DNA"/>
</dbReference>
<feature type="domain" description="Helix-hairpin-helix DNA-binding motif class 1" evidence="1">
    <location>
        <begin position="176"/>
        <end position="195"/>
    </location>
</feature>
<dbReference type="AlphaFoldDB" id="A0A1Y3MKA1"/>
<dbReference type="InterPro" id="IPR004509">
    <property type="entry name" value="Competence_ComEA_HhH"/>
</dbReference>
<reference evidence="2 3" key="1">
    <citation type="submission" date="2017-02" db="EMBL/GenBank/DDBJ databases">
        <title>Bacillus pseudomycoides isolate FSL K6-0042.</title>
        <authorList>
            <person name="Kovac J."/>
        </authorList>
    </citation>
    <scope>NUCLEOTIDE SEQUENCE [LARGE SCALE GENOMIC DNA]</scope>
    <source>
        <strain evidence="2 3">FSL K6-0042</strain>
    </source>
</reference>
<feature type="domain" description="Helix-hairpin-helix DNA-binding motif class 1" evidence="1">
    <location>
        <begin position="146"/>
        <end position="165"/>
    </location>
</feature>
<protein>
    <submittedName>
        <fullName evidence="2">Competence protein ComE</fullName>
    </submittedName>
</protein>
<comment type="caution">
    <text evidence="2">The sequence shown here is derived from an EMBL/GenBank/DDBJ whole genome shotgun (WGS) entry which is preliminary data.</text>
</comment>
<dbReference type="NCBIfam" id="TIGR00426">
    <property type="entry name" value="competence protein ComEA helix-hairpin-helix repeat region"/>
    <property type="match status" value="1"/>
</dbReference>
<dbReference type="GO" id="GO:0015628">
    <property type="term" value="P:protein secretion by the type II secretion system"/>
    <property type="evidence" value="ECO:0007669"/>
    <property type="project" value="TreeGrafter"/>
</dbReference>
<dbReference type="RefSeq" id="WP_016116386.1">
    <property type="nucleotide sequence ID" value="NZ_CP189809.1"/>
</dbReference>
<dbReference type="InterPro" id="IPR019554">
    <property type="entry name" value="Soluble_ligand-bd"/>
</dbReference>
<accession>A0A1Y3MKA1</accession>
<gene>
    <name evidence="2" type="ORF">BW425_02795</name>
</gene>
<proteinExistence type="predicted"/>
<dbReference type="SMART" id="SM00278">
    <property type="entry name" value="HhH1"/>
    <property type="match status" value="2"/>
</dbReference>